<evidence type="ECO:0000256" key="4">
    <source>
        <dbReference type="ARBA" id="ARBA00023136"/>
    </source>
</evidence>
<organism evidence="6 7">
    <name type="scientific">Schistosoma japonicum</name>
    <name type="common">Blood fluke</name>
    <dbReference type="NCBI Taxonomy" id="6182"/>
    <lineage>
        <taxon>Eukaryota</taxon>
        <taxon>Metazoa</taxon>
        <taxon>Spiralia</taxon>
        <taxon>Lophotrochozoa</taxon>
        <taxon>Platyhelminthes</taxon>
        <taxon>Trematoda</taxon>
        <taxon>Digenea</taxon>
        <taxon>Strigeidida</taxon>
        <taxon>Schistosomatoidea</taxon>
        <taxon>Schistosomatidae</taxon>
        <taxon>Schistosoma</taxon>
    </lineage>
</organism>
<dbReference type="PANTHER" id="PTHR12428:SF65">
    <property type="entry name" value="CYTOCHROME C OXIDASE ASSEMBLY PROTEIN COX18, MITOCHONDRIAL"/>
    <property type="match status" value="1"/>
</dbReference>
<dbReference type="AlphaFoldDB" id="A0A4Z2DRP3"/>
<feature type="transmembrane region" description="Helical" evidence="5">
    <location>
        <begin position="181"/>
        <end position="202"/>
    </location>
</feature>
<reference evidence="6 7" key="1">
    <citation type="submission" date="2019-03" db="EMBL/GenBank/DDBJ databases">
        <title>An improved genome assembly of the fluke Schistosoma japonicum.</title>
        <authorList>
            <person name="Hu W."/>
            <person name="Luo F."/>
            <person name="Yin M."/>
            <person name="Mo X."/>
            <person name="Sun C."/>
            <person name="Wu Q."/>
            <person name="Zhu B."/>
            <person name="Xiang M."/>
            <person name="Wang J."/>
            <person name="Wang Y."/>
            <person name="Zhang T."/>
            <person name="Xu B."/>
            <person name="Zheng H."/>
            <person name="Feng Z."/>
        </authorList>
    </citation>
    <scope>NUCLEOTIDE SEQUENCE [LARGE SCALE GENOMIC DNA]</scope>
    <source>
        <strain evidence="6">HuSjv2</strain>
        <tissue evidence="6">Worms</tissue>
    </source>
</reference>
<dbReference type="PANTHER" id="PTHR12428">
    <property type="entry name" value="OXA1"/>
    <property type="match status" value="1"/>
</dbReference>
<evidence type="ECO:0000313" key="7">
    <source>
        <dbReference type="Proteomes" id="UP000311919"/>
    </source>
</evidence>
<keyword evidence="3 5" id="KW-1133">Transmembrane helix</keyword>
<evidence type="ECO:0000256" key="1">
    <source>
        <dbReference type="ARBA" id="ARBA00004141"/>
    </source>
</evidence>
<protein>
    <submittedName>
        <fullName evidence="6">Mitochondrial inner membrane protein isoform 1</fullName>
    </submittedName>
</protein>
<dbReference type="GO" id="GO:0005743">
    <property type="term" value="C:mitochondrial inner membrane"/>
    <property type="evidence" value="ECO:0007669"/>
    <property type="project" value="TreeGrafter"/>
</dbReference>
<evidence type="ECO:0000256" key="2">
    <source>
        <dbReference type="ARBA" id="ARBA00022692"/>
    </source>
</evidence>
<dbReference type="GO" id="GO:0032977">
    <property type="term" value="F:membrane insertase activity"/>
    <property type="evidence" value="ECO:0007669"/>
    <property type="project" value="InterPro"/>
</dbReference>
<gene>
    <name evidence="6" type="ORF">EWB00_009489</name>
</gene>
<dbReference type="InterPro" id="IPR001708">
    <property type="entry name" value="YidC/ALB3/OXA1/COX18"/>
</dbReference>
<dbReference type="Proteomes" id="UP000311919">
    <property type="component" value="Unassembled WGS sequence"/>
</dbReference>
<proteinExistence type="predicted"/>
<feature type="transmembrane region" description="Helical" evidence="5">
    <location>
        <begin position="50"/>
        <end position="75"/>
    </location>
</feature>
<evidence type="ECO:0000256" key="3">
    <source>
        <dbReference type="ARBA" id="ARBA00022989"/>
    </source>
</evidence>
<keyword evidence="7" id="KW-1185">Reference proteome</keyword>
<accession>A0A4Z2DRP3</accession>
<dbReference type="GO" id="GO:0033617">
    <property type="term" value="P:mitochondrial respiratory chain complex IV assembly"/>
    <property type="evidence" value="ECO:0007669"/>
    <property type="project" value="TreeGrafter"/>
</dbReference>
<dbReference type="GO" id="GO:0032979">
    <property type="term" value="P:protein insertion into mitochondrial inner membrane from matrix"/>
    <property type="evidence" value="ECO:0007669"/>
    <property type="project" value="TreeGrafter"/>
</dbReference>
<feature type="transmembrane region" description="Helical" evidence="5">
    <location>
        <begin position="143"/>
        <end position="161"/>
    </location>
</feature>
<keyword evidence="2 5" id="KW-0812">Transmembrane</keyword>
<name>A0A4Z2DRP3_SCHJA</name>
<keyword evidence="4 5" id="KW-0472">Membrane</keyword>
<comment type="caution">
    <text evidence="6">The sequence shown here is derived from an EMBL/GenBank/DDBJ whole genome shotgun (WGS) entry which is preliminary data.</text>
</comment>
<evidence type="ECO:0000313" key="6">
    <source>
        <dbReference type="EMBL" id="TNN19078.1"/>
    </source>
</evidence>
<evidence type="ECO:0000256" key="5">
    <source>
        <dbReference type="SAM" id="Phobius"/>
    </source>
</evidence>
<comment type="subcellular location">
    <subcellularLocation>
        <location evidence="1">Membrane</location>
        <topology evidence="1">Multi-pass membrane protein</topology>
    </subcellularLocation>
</comment>
<dbReference type="OrthoDB" id="2148490at2759"/>
<sequence>MLKSQVTRFQQYSYSTSALCYISNELFHPDHMHVKAITNLLLGIHDHLKFPWGITIATTAVLVRTAIAVPLYIYAEKNNAKVSHIAIDCQKNRHLVKTKLLNSEYYRKCTPNGQIILENRLFRRVFIKKCEENGCHPLKSSTVGIIQLPLWLTFTFSLRYLSGFQLSTHDFSHRELCNLIVLYRANVCLSTAPLGYFAVFSLSRICMTRYCKLTYLFMLAS</sequence>
<dbReference type="EMBL" id="SKCS01000056">
    <property type="protein sequence ID" value="TNN19078.1"/>
    <property type="molecule type" value="Genomic_DNA"/>
</dbReference>